<keyword evidence="5 7" id="KW-1133">Transmembrane helix</keyword>
<keyword evidence="3" id="KW-1003">Cell membrane</keyword>
<keyword evidence="4 7" id="KW-0812">Transmembrane</keyword>
<keyword evidence="6 7" id="KW-0472">Membrane</keyword>
<evidence type="ECO:0000256" key="4">
    <source>
        <dbReference type="ARBA" id="ARBA00022692"/>
    </source>
</evidence>
<feature type="transmembrane region" description="Helical" evidence="7">
    <location>
        <begin position="203"/>
        <end position="221"/>
    </location>
</feature>
<dbReference type="InterPro" id="IPR050833">
    <property type="entry name" value="Poly_Biosynth_Transport"/>
</dbReference>
<feature type="transmembrane region" description="Helical" evidence="7">
    <location>
        <begin position="179"/>
        <end position="197"/>
    </location>
</feature>
<comment type="subcellular location">
    <subcellularLocation>
        <location evidence="1">Cell membrane</location>
        <topology evidence="1">Multi-pass membrane protein</topology>
    </subcellularLocation>
</comment>
<evidence type="ECO:0000313" key="8">
    <source>
        <dbReference type="EMBL" id="RUQ72079.1"/>
    </source>
</evidence>
<feature type="transmembrane region" description="Helical" evidence="7">
    <location>
        <begin position="391"/>
        <end position="410"/>
    </location>
</feature>
<feature type="transmembrane region" description="Helical" evidence="7">
    <location>
        <begin position="147"/>
        <end position="167"/>
    </location>
</feature>
<feature type="transmembrane region" description="Helical" evidence="7">
    <location>
        <begin position="39"/>
        <end position="64"/>
    </location>
</feature>
<protein>
    <recommendedName>
        <fullName evidence="10">Lipopolysaccharide biosynthesis protein</fullName>
    </recommendedName>
</protein>
<dbReference type="Pfam" id="PF13440">
    <property type="entry name" value="Polysacc_synt_3"/>
    <property type="match status" value="1"/>
</dbReference>
<dbReference type="AlphaFoldDB" id="A0A433JA33"/>
<proteinExistence type="inferred from homology"/>
<evidence type="ECO:0000256" key="2">
    <source>
        <dbReference type="ARBA" id="ARBA00007430"/>
    </source>
</evidence>
<dbReference type="EMBL" id="RZIJ01000007">
    <property type="protein sequence ID" value="RUQ72079.1"/>
    <property type="molecule type" value="Genomic_DNA"/>
</dbReference>
<organism evidence="8 9">
    <name type="scientific">Azospirillum doebereinerae</name>
    <dbReference type="NCBI Taxonomy" id="92933"/>
    <lineage>
        <taxon>Bacteria</taxon>
        <taxon>Pseudomonadati</taxon>
        <taxon>Pseudomonadota</taxon>
        <taxon>Alphaproteobacteria</taxon>
        <taxon>Rhodospirillales</taxon>
        <taxon>Azospirillaceae</taxon>
        <taxon>Azospirillum</taxon>
    </lineage>
</organism>
<dbReference type="GO" id="GO:0005886">
    <property type="term" value="C:plasma membrane"/>
    <property type="evidence" value="ECO:0007669"/>
    <property type="project" value="UniProtKB-SubCell"/>
</dbReference>
<gene>
    <name evidence="8" type="ORF">EJ913_10960</name>
</gene>
<evidence type="ECO:0000256" key="5">
    <source>
        <dbReference type="ARBA" id="ARBA00022989"/>
    </source>
</evidence>
<evidence type="ECO:0000256" key="3">
    <source>
        <dbReference type="ARBA" id="ARBA00022475"/>
    </source>
</evidence>
<dbReference type="Proteomes" id="UP000280346">
    <property type="component" value="Unassembled WGS sequence"/>
</dbReference>
<evidence type="ECO:0000256" key="6">
    <source>
        <dbReference type="ARBA" id="ARBA00023136"/>
    </source>
</evidence>
<comment type="similarity">
    <text evidence="2">Belongs to the polysaccharide synthase family.</text>
</comment>
<name>A0A433JA33_9PROT</name>
<keyword evidence="9" id="KW-1185">Reference proteome</keyword>
<feature type="transmembrane region" description="Helical" evidence="7">
    <location>
        <begin position="360"/>
        <end position="379"/>
    </location>
</feature>
<feature type="transmembrane region" description="Helical" evidence="7">
    <location>
        <begin position="76"/>
        <end position="98"/>
    </location>
</feature>
<evidence type="ECO:0000256" key="1">
    <source>
        <dbReference type="ARBA" id="ARBA00004651"/>
    </source>
</evidence>
<dbReference type="PANTHER" id="PTHR30250">
    <property type="entry name" value="PST FAMILY PREDICTED COLANIC ACID TRANSPORTER"/>
    <property type="match status" value="1"/>
</dbReference>
<comment type="caution">
    <text evidence="8">The sequence shown here is derived from an EMBL/GenBank/DDBJ whole genome shotgun (WGS) entry which is preliminary data.</text>
</comment>
<feature type="transmembrane region" description="Helical" evidence="7">
    <location>
        <begin position="416"/>
        <end position="441"/>
    </location>
</feature>
<dbReference type="PANTHER" id="PTHR30250:SF10">
    <property type="entry name" value="LIPOPOLYSACCHARIDE BIOSYNTHESIS PROTEIN WZXC"/>
    <property type="match status" value="1"/>
</dbReference>
<feature type="transmembrane region" description="Helical" evidence="7">
    <location>
        <begin position="110"/>
        <end position="135"/>
    </location>
</feature>
<reference evidence="8 9" key="1">
    <citation type="submission" date="2018-12" db="EMBL/GenBank/DDBJ databases">
        <authorList>
            <person name="Yang Y."/>
        </authorList>
    </citation>
    <scope>NUCLEOTIDE SEQUENCE [LARGE SCALE GENOMIC DNA]</scope>
    <source>
        <strain evidence="8 9">GSF71</strain>
    </source>
</reference>
<evidence type="ECO:0008006" key="10">
    <source>
        <dbReference type="Google" id="ProtNLM"/>
    </source>
</evidence>
<sequence>MGRRARAEGSMMRQVNRETDRTARVRGIVRRNGAFIGHAVADVISISGAVGLGQLLAFMAAPLLTRLYSPESLGHFALLNALVNILLPLVVLRLNMALPLPQQDAVARELLVLCLAVVAVSVPTLTLLGTLAQPVLAGWMDVSAADVWLLAAALTVTGLHETALSWLVRHRAFAQVAGVRFVTLLGVAGCQTAFGLLHPHASSLLLGYAAGYALGFLRGLWSFRRDVLPGFRGVTLDRLRRLAVEYYRFPLISTPSSMVSAVSSQIPSLVLPSLYGLAVTGQWSLAQRVLWQPASLVGQAVNHVFWGNAARLQTEDPKRLWQLFLCLNAGLFALMTPGLVLVWFGGELFGLVFGANWEQAGTFAGVILLSHVVGLGAHGTESLHIYRLNHWMAGWEAARLLLVTGALAAAWRLELSALGCVAGLTLAQVVANVGLFTLNAVAIRRIRARAEPAGARTAPQPSPTR</sequence>
<dbReference type="OrthoDB" id="7605542at2"/>
<feature type="transmembrane region" description="Helical" evidence="7">
    <location>
        <begin position="320"/>
        <end position="345"/>
    </location>
</feature>
<accession>A0A433JA33</accession>
<evidence type="ECO:0000313" key="9">
    <source>
        <dbReference type="Proteomes" id="UP000280346"/>
    </source>
</evidence>
<evidence type="ECO:0000256" key="7">
    <source>
        <dbReference type="SAM" id="Phobius"/>
    </source>
</evidence>